<comment type="caution">
    <text evidence="2">The sequence shown here is derived from an EMBL/GenBank/DDBJ whole genome shotgun (WGS) entry which is preliminary data.</text>
</comment>
<gene>
    <name evidence="2" type="ORF">E0Z10_g692</name>
</gene>
<dbReference type="Pfam" id="PF12937">
    <property type="entry name" value="F-box-like"/>
    <property type="match status" value="1"/>
</dbReference>
<feature type="domain" description="F-box" evidence="1">
    <location>
        <begin position="9"/>
        <end position="58"/>
    </location>
</feature>
<dbReference type="SUPFAM" id="SSF81383">
    <property type="entry name" value="F-box domain"/>
    <property type="match status" value="1"/>
</dbReference>
<proteinExistence type="predicted"/>
<dbReference type="CDD" id="cd09917">
    <property type="entry name" value="F-box_SF"/>
    <property type="match status" value="1"/>
</dbReference>
<dbReference type="Proteomes" id="UP000297716">
    <property type="component" value="Unassembled WGS sequence"/>
</dbReference>
<dbReference type="STRING" id="37992.A0A4Z0ZGS9"/>
<dbReference type="InterPro" id="IPR036047">
    <property type="entry name" value="F-box-like_dom_sf"/>
</dbReference>
<sequence>MELDLPKRGPPFLQLPVELFLQIWEYLRMKDIIAFRLVCRHIETVLFDPFCKEFFIERRFSITFHSLKALVDISSSPRLKNRLKRLTIGLDRFHISDALARFADHWDTTLPPTQDTPLVKTGIDPYKLEALTLEQDFLVNSGKFQLMLSEALSNLSYLEEFNLRDRNTPRKTRRAGLSVVLVSYGWSHLFRETGIDFTDTESHLSNYDERFVDIVFSGTLLALAQSQIRVNALTVAISQGNVGLSSSAFSLPRFFYQDIHPTLFNLRSLDLSVSFTQSMLSSYSSRSNSFMKWQTHQLFAFLQQTPNLVTLRVQSKEQGFFADGIVGWLASLLSDPNEPEEHSEINETYSRGDFPGDPQAMMLPHFEHRFQALAELHLGNMKAPARTVCKILRGLSRSLRLLTFYRMALCVKSDDGDELDNDPQKPNAWSAVFLDMHSSVQLERLTLSSLEHHTPSCSFHNGHPVAFFPSNFGVQSGPSNGLLAPFQDNHLV</sequence>
<evidence type="ECO:0000259" key="1">
    <source>
        <dbReference type="PROSITE" id="PS50181"/>
    </source>
</evidence>
<keyword evidence="3" id="KW-1185">Reference proteome</keyword>
<evidence type="ECO:0000313" key="3">
    <source>
        <dbReference type="Proteomes" id="UP000297716"/>
    </source>
</evidence>
<dbReference type="SMART" id="SM00256">
    <property type="entry name" value="FBOX"/>
    <property type="match status" value="1"/>
</dbReference>
<dbReference type="OrthoDB" id="5279008at2759"/>
<dbReference type="EMBL" id="SKBN01000006">
    <property type="protein sequence ID" value="TGJ88112.1"/>
    <property type="molecule type" value="Genomic_DNA"/>
</dbReference>
<evidence type="ECO:0000313" key="2">
    <source>
        <dbReference type="EMBL" id="TGJ88112.1"/>
    </source>
</evidence>
<dbReference type="PROSITE" id="PS50181">
    <property type="entry name" value="FBOX"/>
    <property type="match status" value="1"/>
</dbReference>
<accession>A0A4Z0ZGS9</accession>
<dbReference type="Gene3D" id="1.20.1280.50">
    <property type="match status" value="1"/>
</dbReference>
<protein>
    <recommendedName>
        <fullName evidence="1">F-box domain-containing protein</fullName>
    </recommendedName>
</protein>
<reference evidence="2 3" key="1">
    <citation type="submission" date="2019-03" db="EMBL/GenBank/DDBJ databases">
        <title>Draft genome sequence of Xylaria hypoxylon DSM 108379, a ubiquitous saprotrophic-parasitic fungi on hardwood.</title>
        <authorList>
            <person name="Buettner E."/>
            <person name="Leonhardt S."/>
            <person name="Gebauer A.M."/>
            <person name="Liers C."/>
            <person name="Hofrichter M."/>
            <person name="Kellner H."/>
        </authorList>
    </citation>
    <scope>NUCLEOTIDE SEQUENCE [LARGE SCALE GENOMIC DNA]</scope>
    <source>
        <strain evidence="2 3">DSM 108379</strain>
    </source>
</reference>
<name>A0A4Z0ZGS9_9PEZI</name>
<dbReference type="InterPro" id="IPR001810">
    <property type="entry name" value="F-box_dom"/>
</dbReference>
<dbReference type="AlphaFoldDB" id="A0A4Z0ZGS9"/>
<organism evidence="2 3">
    <name type="scientific">Xylaria hypoxylon</name>
    <dbReference type="NCBI Taxonomy" id="37992"/>
    <lineage>
        <taxon>Eukaryota</taxon>
        <taxon>Fungi</taxon>
        <taxon>Dikarya</taxon>
        <taxon>Ascomycota</taxon>
        <taxon>Pezizomycotina</taxon>
        <taxon>Sordariomycetes</taxon>
        <taxon>Xylariomycetidae</taxon>
        <taxon>Xylariales</taxon>
        <taxon>Xylariaceae</taxon>
        <taxon>Xylaria</taxon>
    </lineage>
</organism>